<feature type="transmembrane region" description="Helical" evidence="1">
    <location>
        <begin position="87"/>
        <end position="108"/>
    </location>
</feature>
<dbReference type="STRING" id="555088.DealDRAFT_0788"/>
<dbReference type="EMBL" id="ACJM01000003">
    <property type="protein sequence ID" value="EEG78373.1"/>
    <property type="molecule type" value="Genomic_DNA"/>
</dbReference>
<keyword evidence="1" id="KW-1133">Transmembrane helix</keyword>
<name>C0GE79_DETAL</name>
<organism evidence="2 3">
    <name type="scientific">Dethiobacter alkaliphilus AHT 1</name>
    <dbReference type="NCBI Taxonomy" id="555088"/>
    <lineage>
        <taxon>Bacteria</taxon>
        <taxon>Bacillati</taxon>
        <taxon>Bacillota</taxon>
        <taxon>Dethiobacteria</taxon>
        <taxon>Dethiobacterales</taxon>
        <taxon>Dethiobacteraceae</taxon>
        <taxon>Dethiobacter</taxon>
    </lineage>
</organism>
<dbReference type="Proteomes" id="UP000006443">
    <property type="component" value="Unassembled WGS sequence"/>
</dbReference>
<proteinExistence type="predicted"/>
<reference evidence="2 3" key="1">
    <citation type="submission" date="2009-02" db="EMBL/GenBank/DDBJ databases">
        <title>Sequencing of the draft genome and assembly of Dethiobacter alkaliphilus AHT 1.</title>
        <authorList>
            <consortium name="US DOE Joint Genome Institute (JGI-PGF)"/>
            <person name="Lucas S."/>
            <person name="Copeland A."/>
            <person name="Lapidus A."/>
            <person name="Glavina del Rio T."/>
            <person name="Dalin E."/>
            <person name="Tice H."/>
            <person name="Bruce D."/>
            <person name="Goodwin L."/>
            <person name="Pitluck S."/>
            <person name="Larimer F."/>
            <person name="Land M.L."/>
            <person name="Hauser L."/>
            <person name="Muyzer G."/>
        </authorList>
    </citation>
    <scope>NUCLEOTIDE SEQUENCE [LARGE SCALE GENOMIC DNA]</scope>
    <source>
        <strain evidence="2 3">AHT 1</strain>
    </source>
</reference>
<keyword evidence="1" id="KW-0812">Transmembrane</keyword>
<dbReference type="RefSeq" id="WP_008515079.1">
    <property type="nucleotide sequence ID" value="NZ_ACJM01000003.1"/>
</dbReference>
<accession>C0GE79</accession>
<gene>
    <name evidence="2" type="ORF">DealDRAFT_0788</name>
</gene>
<keyword evidence="3" id="KW-1185">Reference proteome</keyword>
<protein>
    <submittedName>
        <fullName evidence="2">Uncharacterized protein</fullName>
    </submittedName>
</protein>
<dbReference type="AlphaFoldDB" id="C0GE79"/>
<comment type="caution">
    <text evidence="2">The sequence shown here is derived from an EMBL/GenBank/DDBJ whole genome shotgun (WGS) entry which is preliminary data.</text>
</comment>
<evidence type="ECO:0000313" key="3">
    <source>
        <dbReference type="Proteomes" id="UP000006443"/>
    </source>
</evidence>
<evidence type="ECO:0000256" key="1">
    <source>
        <dbReference type="SAM" id="Phobius"/>
    </source>
</evidence>
<evidence type="ECO:0000313" key="2">
    <source>
        <dbReference type="EMBL" id="EEG78373.1"/>
    </source>
</evidence>
<keyword evidence="1" id="KW-0472">Membrane</keyword>
<sequence length="121" mass="14092">MTRDEYIEIFQNEFGRYPDECEIPAHVDDQGFRSEWTPPPRQQRMRHHYHTPANELLDEIGDVVKGLAGNARVAYQNREEIAAKKPYISEFGFMVMIFAAKAGLYFLLKHSREVGFELSNI</sequence>